<dbReference type="AlphaFoldDB" id="S6AKB4"/>
<dbReference type="Proteomes" id="UP000015559">
    <property type="component" value="Chromosome"/>
</dbReference>
<dbReference type="OrthoDB" id="8905216at2"/>
<protein>
    <submittedName>
        <fullName evidence="1">Uncharacterized protein</fullName>
    </submittedName>
</protein>
<keyword evidence="2" id="KW-1185">Reference proteome</keyword>
<reference evidence="1 2" key="1">
    <citation type="journal article" date="2012" name="Appl. Environ. Microbiol.">
        <title>Draft genome sequence of a psychrotolerant sulfur-oxidizing bacterium, Sulfuricella denitrificans skB26, and proteomic insights into cold adaptation.</title>
        <authorList>
            <person name="Watanabe T."/>
            <person name="Kojima H."/>
            <person name="Fukui M."/>
        </authorList>
    </citation>
    <scope>NUCLEOTIDE SEQUENCE [LARGE SCALE GENOMIC DNA]</scope>
    <source>
        <strain evidence="2">skB26</strain>
    </source>
</reference>
<dbReference type="KEGG" id="sdr:SCD_n01215"/>
<dbReference type="EMBL" id="AP013066">
    <property type="protein sequence ID" value="BAN35044.1"/>
    <property type="molecule type" value="Genomic_DNA"/>
</dbReference>
<name>S6AKB4_SULDS</name>
<organism evidence="1 2">
    <name type="scientific">Sulfuricella denitrificans (strain DSM 22764 / NBRC 105220 / skB26)</name>
    <dbReference type="NCBI Taxonomy" id="1163617"/>
    <lineage>
        <taxon>Bacteria</taxon>
        <taxon>Pseudomonadati</taxon>
        <taxon>Pseudomonadota</taxon>
        <taxon>Betaproteobacteria</taxon>
        <taxon>Nitrosomonadales</taxon>
        <taxon>Sulfuricellaceae</taxon>
        <taxon>Sulfuricella</taxon>
    </lineage>
</organism>
<evidence type="ECO:0000313" key="1">
    <source>
        <dbReference type="EMBL" id="BAN35044.1"/>
    </source>
</evidence>
<sequence length="156" mass="16995">MLPTLENALEKISELESRIARLERMVIGSSEPAANPHPPTLSTLLCGDGEAAFPQLNAGVTEADGEIKTATDTKPSQSEITNDKSALETVFPNIAENLTLVWGNPECEGYLNKLMINNRSNRQGFSLDVMSELMLLLAITERAHTDIWADSIKIGD</sequence>
<evidence type="ECO:0000313" key="2">
    <source>
        <dbReference type="Proteomes" id="UP000015559"/>
    </source>
</evidence>
<dbReference type="HOGENOM" id="CLU_1874371_0_0_4"/>
<dbReference type="STRING" id="1163617.SCD_n01215"/>
<accession>S6AKB4</accession>
<dbReference type="eggNOG" id="COG3170">
    <property type="taxonomic scope" value="Bacteria"/>
</dbReference>
<dbReference type="RefSeq" id="WP_009206004.1">
    <property type="nucleotide sequence ID" value="NC_022357.1"/>
</dbReference>
<proteinExistence type="predicted"/>
<gene>
    <name evidence="1" type="ORF">SCD_n01215</name>
</gene>